<feature type="transmembrane region" description="Helical" evidence="10">
    <location>
        <begin position="288"/>
        <end position="306"/>
    </location>
</feature>
<keyword evidence="7" id="KW-0186">Copper</keyword>
<dbReference type="InterPro" id="IPR014756">
    <property type="entry name" value="Ig_E-set"/>
</dbReference>
<name>A0ABW1KZN9_9PROT</name>
<proteinExistence type="predicted"/>
<evidence type="ECO:0000256" key="1">
    <source>
        <dbReference type="ARBA" id="ARBA00004651"/>
    </source>
</evidence>
<dbReference type="RefSeq" id="WP_379881066.1">
    <property type="nucleotide sequence ID" value="NZ_JBHPON010000003.1"/>
</dbReference>
<sequence>MMAFWRILFLLLAFSATPATAHLSLTDSDPANGAELVSTPDAVVLYFSRPARLTAASIAKTDADAAPLPLAPADNAPTTEMRLELPALADGTYRIVWSAIAEDTHLASGEIVFNLTLPVVDETPDEAVASIEPQPGGAAPVADVGQAPDSTRQRLAPTEITPPKPSSRAKTPPDLLAVAARALGFAAVLQAVGAAIFLSVFGAKLASAQPAIRRLTAIAAVFGVLLTGLVYLLEPARMAGDFAGAFDPAMHSLLAETSAAKARAFRIFALILVFWGAISAPPSGRTRMLLGAAFAVASFGLIGHISSSEPGWLLFIVLAAHLSIAAFWFGALIPLLTVLADESRSVAAAIVDGFSQIALWLVPVVFVAGAVMAFFLIGSLNDLLTTGYGRLILTKTTLFAILMGLAGLNKFRFGPALSRGEDRGLAGLKTAIRIEFWLILAVLTATAFLTTLFSPEV</sequence>
<dbReference type="SUPFAM" id="SSF81296">
    <property type="entry name" value="E set domains"/>
    <property type="match status" value="1"/>
</dbReference>
<evidence type="ECO:0000313" key="14">
    <source>
        <dbReference type="EMBL" id="MFC6037543.1"/>
    </source>
</evidence>
<evidence type="ECO:0000256" key="11">
    <source>
        <dbReference type="SAM" id="SignalP"/>
    </source>
</evidence>
<feature type="region of interest" description="Disordered" evidence="9">
    <location>
        <begin position="129"/>
        <end position="171"/>
    </location>
</feature>
<evidence type="ECO:0000256" key="10">
    <source>
        <dbReference type="SAM" id="Phobius"/>
    </source>
</evidence>
<evidence type="ECO:0000256" key="4">
    <source>
        <dbReference type="ARBA" id="ARBA00022723"/>
    </source>
</evidence>
<dbReference type="InterPro" id="IPR014755">
    <property type="entry name" value="Cu-Rt/internalin_Ig-like"/>
</dbReference>
<feature type="domain" description="Copper resistance protein D" evidence="13">
    <location>
        <begin position="349"/>
        <end position="449"/>
    </location>
</feature>
<evidence type="ECO:0000259" key="12">
    <source>
        <dbReference type="Pfam" id="PF04234"/>
    </source>
</evidence>
<feature type="domain" description="CopC" evidence="12">
    <location>
        <begin position="22"/>
        <end position="114"/>
    </location>
</feature>
<keyword evidence="5 11" id="KW-0732">Signal</keyword>
<dbReference type="InterPro" id="IPR032694">
    <property type="entry name" value="CopC/D"/>
</dbReference>
<evidence type="ECO:0000259" key="13">
    <source>
        <dbReference type="Pfam" id="PF05425"/>
    </source>
</evidence>
<keyword evidence="3 10" id="KW-0812">Transmembrane</keyword>
<evidence type="ECO:0000256" key="9">
    <source>
        <dbReference type="SAM" id="MobiDB-lite"/>
    </source>
</evidence>
<keyword evidence="4" id="KW-0479">Metal-binding</keyword>
<keyword evidence="8 10" id="KW-0472">Membrane</keyword>
<organism evidence="14 15">
    <name type="scientific">Hyphococcus aureus</name>
    <dbReference type="NCBI Taxonomy" id="2666033"/>
    <lineage>
        <taxon>Bacteria</taxon>
        <taxon>Pseudomonadati</taxon>
        <taxon>Pseudomonadota</taxon>
        <taxon>Alphaproteobacteria</taxon>
        <taxon>Parvularculales</taxon>
        <taxon>Parvularculaceae</taxon>
        <taxon>Hyphococcus</taxon>
    </lineage>
</organism>
<comment type="caution">
    <text evidence="14">The sequence shown here is derived from an EMBL/GenBank/DDBJ whole genome shotgun (WGS) entry which is preliminary data.</text>
</comment>
<feature type="transmembrane region" description="Helical" evidence="10">
    <location>
        <begin position="215"/>
        <end position="233"/>
    </location>
</feature>
<feature type="chain" id="PRO_5047461562" evidence="11">
    <location>
        <begin position="22"/>
        <end position="457"/>
    </location>
</feature>
<dbReference type="PANTHER" id="PTHR34820:SF4">
    <property type="entry name" value="INNER MEMBRANE PROTEIN YEBZ"/>
    <property type="match status" value="1"/>
</dbReference>
<feature type="transmembrane region" description="Helical" evidence="10">
    <location>
        <begin position="182"/>
        <end position="203"/>
    </location>
</feature>
<keyword evidence="6 10" id="KW-1133">Transmembrane helix</keyword>
<evidence type="ECO:0000256" key="7">
    <source>
        <dbReference type="ARBA" id="ARBA00023008"/>
    </source>
</evidence>
<evidence type="ECO:0000256" key="3">
    <source>
        <dbReference type="ARBA" id="ARBA00022692"/>
    </source>
</evidence>
<feature type="signal peptide" evidence="11">
    <location>
        <begin position="1"/>
        <end position="21"/>
    </location>
</feature>
<evidence type="ECO:0000256" key="5">
    <source>
        <dbReference type="ARBA" id="ARBA00022729"/>
    </source>
</evidence>
<dbReference type="EMBL" id="JBHPON010000003">
    <property type="protein sequence ID" value="MFC6037543.1"/>
    <property type="molecule type" value="Genomic_DNA"/>
</dbReference>
<evidence type="ECO:0000256" key="8">
    <source>
        <dbReference type="ARBA" id="ARBA00023136"/>
    </source>
</evidence>
<feature type="transmembrane region" description="Helical" evidence="10">
    <location>
        <begin position="312"/>
        <end position="336"/>
    </location>
</feature>
<gene>
    <name evidence="14" type="ORF">ACFMB1_18455</name>
</gene>
<dbReference type="InterPro" id="IPR008457">
    <property type="entry name" value="Cu-R_CopD_dom"/>
</dbReference>
<comment type="subcellular location">
    <subcellularLocation>
        <location evidence="1">Cell membrane</location>
        <topology evidence="1">Multi-pass membrane protein</topology>
    </subcellularLocation>
</comment>
<dbReference type="Proteomes" id="UP001596116">
    <property type="component" value="Unassembled WGS sequence"/>
</dbReference>
<keyword evidence="2" id="KW-1003">Cell membrane</keyword>
<feature type="transmembrane region" description="Helical" evidence="10">
    <location>
        <begin position="392"/>
        <end position="413"/>
    </location>
</feature>
<protein>
    <submittedName>
        <fullName evidence="14">CopD family protein</fullName>
    </submittedName>
</protein>
<keyword evidence="15" id="KW-1185">Reference proteome</keyword>
<dbReference type="PANTHER" id="PTHR34820">
    <property type="entry name" value="INNER MEMBRANE PROTEIN YEBZ"/>
    <property type="match status" value="1"/>
</dbReference>
<evidence type="ECO:0000256" key="6">
    <source>
        <dbReference type="ARBA" id="ARBA00022989"/>
    </source>
</evidence>
<dbReference type="Pfam" id="PF05425">
    <property type="entry name" value="CopD"/>
    <property type="match status" value="1"/>
</dbReference>
<reference evidence="14 15" key="1">
    <citation type="submission" date="2024-09" db="EMBL/GenBank/DDBJ databases">
        <authorList>
            <person name="Zhang Z.-H."/>
        </authorList>
    </citation>
    <scope>NUCLEOTIDE SEQUENCE [LARGE SCALE GENOMIC DNA]</scope>
    <source>
        <strain evidence="14 15">HHTR114</strain>
    </source>
</reference>
<evidence type="ECO:0000313" key="15">
    <source>
        <dbReference type="Proteomes" id="UP001596116"/>
    </source>
</evidence>
<feature type="transmembrane region" description="Helical" evidence="10">
    <location>
        <begin position="264"/>
        <end position="281"/>
    </location>
</feature>
<dbReference type="InterPro" id="IPR007348">
    <property type="entry name" value="CopC_dom"/>
</dbReference>
<evidence type="ECO:0000256" key="2">
    <source>
        <dbReference type="ARBA" id="ARBA00022475"/>
    </source>
</evidence>
<accession>A0ABW1KZN9</accession>
<feature type="transmembrane region" description="Helical" evidence="10">
    <location>
        <begin position="434"/>
        <end position="454"/>
    </location>
</feature>
<feature type="transmembrane region" description="Helical" evidence="10">
    <location>
        <begin position="357"/>
        <end position="380"/>
    </location>
</feature>
<dbReference type="Gene3D" id="2.60.40.1220">
    <property type="match status" value="1"/>
</dbReference>
<dbReference type="Pfam" id="PF04234">
    <property type="entry name" value="CopC"/>
    <property type="match status" value="1"/>
</dbReference>